<evidence type="ECO:0000256" key="3">
    <source>
        <dbReference type="SAM" id="SignalP"/>
    </source>
</evidence>
<name>A0A1A6XZR4_STEMA</name>
<comment type="caution">
    <text evidence="4">The sequence shown here is derived from an EMBL/GenBank/DDBJ whole genome shotgun (WGS) entry which is preliminary data.</text>
</comment>
<gene>
    <name evidence="4" type="ORF">A9K58_06470</name>
</gene>
<dbReference type="PROSITE" id="PS51257">
    <property type="entry name" value="PROKAR_LIPOPROTEIN"/>
    <property type="match status" value="1"/>
</dbReference>
<feature type="signal peptide" evidence="3">
    <location>
        <begin position="1"/>
        <end position="38"/>
    </location>
</feature>
<keyword evidence="2" id="KW-0472">Membrane</keyword>
<feature type="region of interest" description="Disordered" evidence="1">
    <location>
        <begin position="365"/>
        <end position="393"/>
    </location>
</feature>
<keyword evidence="2" id="KW-1133">Transmembrane helix</keyword>
<feature type="transmembrane region" description="Helical" evidence="2">
    <location>
        <begin position="454"/>
        <end position="475"/>
    </location>
</feature>
<organism evidence="4 5">
    <name type="scientific">Stenotrophomonas maltophilia</name>
    <name type="common">Pseudomonas maltophilia</name>
    <name type="synonym">Xanthomonas maltophilia</name>
    <dbReference type="NCBI Taxonomy" id="40324"/>
    <lineage>
        <taxon>Bacteria</taxon>
        <taxon>Pseudomonadati</taxon>
        <taxon>Pseudomonadota</taxon>
        <taxon>Gammaproteobacteria</taxon>
        <taxon>Lysobacterales</taxon>
        <taxon>Lysobacteraceae</taxon>
        <taxon>Stenotrophomonas</taxon>
        <taxon>Stenotrophomonas maltophilia group</taxon>
    </lineage>
</organism>
<proteinExistence type="predicted"/>
<accession>A0A1A6XZR4</accession>
<dbReference type="AlphaFoldDB" id="A0A1A6XZR4"/>
<dbReference type="EMBL" id="LYVJ01000004">
    <property type="protein sequence ID" value="OBU68453.1"/>
    <property type="molecule type" value="Genomic_DNA"/>
</dbReference>
<dbReference type="NCBIfam" id="NF041109">
    <property type="entry name" value="VF_TspB_C_term"/>
    <property type="match status" value="1"/>
</dbReference>
<evidence type="ECO:0000256" key="2">
    <source>
        <dbReference type="SAM" id="Phobius"/>
    </source>
</evidence>
<reference evidence="4 5" key="1">
    <citation type="submission" date="2016-05" db="EMBL/GenBank/DDBJ databases">
        <title>Draft Genome Sequences of Stenotrophomonas maltophilia Strains Sm32COP, Sm41DVV, Sm46PAILV, SmF3, SmF22, SmSOFb1 and SmCVFa1, Isolated from Different Manures, in France.</title>
        <authorList>
            <person name="Nazaret S."/>
            <person name="Bodilis J."/>
        </authorList>
    </citation>
    <scope>NUCLEOTIDE SEQUENCE [LARGE SCALE GENOMIC DNA]</scope>
    <source>
        <strain evidence="4 5">Sm46PAILV</strain>
    </source>
</reference>
<evidence type="ECO:0000313" key="5">
    <source>
        <dbReference type="Proteomes" id="UP000092256"/>
    </source>
</evidence>
<feature type="compositionally biased region" description="Polar residues" evidence="1">
    <location>
        <begin position="370"/>
        <end position="379"/>
    </location>
</feature>
<feature type="region of interest" description="Disordered" evidence="1">
    <location>
        <begin position="258"/>
        <end position="291"/>
    </location>
</feature>
<sequence>MNWLARVLARALVRRTVYAFMAQIVLLSACAVVGRAEAANCASYDDMCTDGNAQSLAAAWGGAQARCIATVGPEGIAQSNVTSKTVEGTGRGYFTVKAACTFRGNVITDVVPAFPDQARWYYTRGCSSEPSKVTPFFPPSGSVRCVNGCEVSYRDNGDDTTTYSPNGRTCEKKPDCDAQGKNMVWNAMLGVCQPVEPECPAGKVKVGNACIDEKPCPDGMALVNGSCKKEDNECPAGMIRSPLGNCIPGDGQCAQGEVRGPDGTCKRDSDNDGDPDPTGPDDPETFSGGDACNAPPSCSGSPIMCGQARIQWRIDCNTRRNNNISGGHCSQSGMPVCTGEKCNAMEYAGLLMQWRSACALEKMAGEKSDTPGSSKTDANGNGVPDALEGRGEVTGVGDNAADIASAKKWGIGLSTDSLDTSNMFGGAGTCPEPPAITIMGKTVTSADFPHFCRIAAILRALILIFGAYSAIRILMGGLF</sequence>
<evidence type="ECO:0000313" key="4">
    <source>
        <dbReference type="EMBL" id="OBU68453.1"/>
    </source>
</evidence>
<feature type="chain" id="PRO_5008353796" evidence="3">
    <location>
        <begin position="39"/>
        <end position="479"/>
    </location>
</feature>
<keyword evidence="2" id="KW-0812">Transmembrane</keyword>
<feature type="compositionally biased region" description="Acidic residues" evidence="1">
    <location>
        <begin position="271"/>
        <end position="284"/>
    </location>
</feature>
<keyword evidence="3" id="KW-0732">Signal</keyword>
<evidence type="ECO:0000256" key="1">
    <source>
        <dbReference type="SAM" id="MobiDB-lite"/>
    </source>
</evidence>
<dbReference type="OrthoDB" id="5957914at2"/>
<protein>
    <submittedName>
        <fullName evidence="4">Uncharacterized protein</fullName>
    </submittedName>
</protein>
<dbReference type="Proteomes" id="UP000092256">
    <property type="component" value="Unassembled WGS sequence"/>
</dbReference>